<organism evidence="8">
    <name type="scientific">Solanum chilense</name>
    <name type="common">Tomato</name>
    <name type="synonym">Lycopersicon chilense</name>
    <dbReference type="NCBI Taxonomy" id="4083"/>
    <lineage>
        <taxon>Eukaryota</taxon>
        <taxon>Viridiplantae</taxon>
        <taxon>Streptophyta</taxon>
        <taxon>Embryophyta</taxon>
        <taxon>Tracheophyta</taxon>
        <taxon>Spermatophyta</taxon>
        <taxon>Magnoliopsida</taxon>
        <taxon>eudicotyledons</taxon>
        <taxon>Gunneridae</taxon>
        <taxon>Pentapetalae</taxon>
        <taxon>asterids</taxon>
        <taxon>lamiids</taxon>
        <taxon>Solanales</taxon>
        <taxon>Solanaceae</taxon>
        <taxon>Solanoideae</taxon>
        <taxon>Solaneae</taxon>
        <taxon>Solanum</taxon>
        <taxon>Solanum subgen. Lycopersicon</taxon>
    </lineage>
</organism>
<keyword evidence="6" id="KW-0539">Nucleus</keyword>
<evidence type="ECO:0000256" key="4">
    <source>
        <dbReference type="ARBA" id="ARBA00022833"/>
    </source>
</evidence>
<evidence type="ECO:0000256" key="2">
    <source>
        <dbReference type="ARBA" id="ARBA00022723"/>
    </source>
</evidence>
<evidence type="ECO:0000256" key="3">
    <source>
        <dbReference type="ARBA" id="ARBA00022771"/>
    </source>
</evidence>
<evidence type="ECO:0000256" key="1">
    <source>
        <dbReference type="ARBA" id="ARBA00005889"/>
    </source>
</evidence>
<dbReference type="SMART" id="SM00575">
    <property type="entry name" value="ZnF_PMZ"/>
    <property type="match status" value="1"/>
</dbReference>
<dbReference type="PROSITE" id="PS50966">
    <property type="entry name" value="ZF_SWIM"/>
    <property type="match status" value="1"/>
</dbReference>
<dbReference type="GO" id="GO:0006355">
    <property type="term" value="P:regulation of DNA-templated transcription"/>
    <property type="evidence" value="ECO:0007669"/>
    <property type="project" value="UniProtKB-UniRule"/>
</dbReference>
<accession>A0A6N2BU21</accession>
<feature type="domain" description="SWIM-type" evidence="7">
    <location>
        <begin position="24"/>
        <end position="62"/>
    </location>
</feature>
<dbReference type="GO" id="GO:0005634">
    <property type="term" value="C:nucleus"/>
    <property type="evidence" value="ECO:0007669"/>
    <property type="project" value="UniProtKB-SubCell"/>
</dbReference>
<gene>
    <name evidence="8" type="ORF">EJD97_004692</name>
</gene>
<dbReference type="InterPro" id="IPR007527">
    <property type="entry name" value="Znf_SWIM"/>
</dbReference>
<dbReference type="InterPro" id="IPR031052">
    <property type="entry name" value="FHY3/FAR1"/>
</dbReference>
<keyword evidence="3 5" id="KW-0863">Zinc-finger</keyword>
<dbReference type="PANTHER" id="PTHR31669:SF42">
    <property type="entry name" value="PROTEIN FAR1-RELATED SEQUENCE 4"/>
    <property type="match status" value="1"/>
</dbReference>
<keyword evidence="2 6" id="KW-0479">Metal-binding</keyword>
<evidence type="ECO:0000313" key="8">
    <source>
        <dbReference type="EMBL" id="TMW97997.1"/>
    </source>
</evidence>
<keyword evidence="4 6" id="KW-0862">Zinc</keyword>
<evidence type="ECO:0000256" key="6">
    <source>
        <dbReference type="RuleBase" id="RU367018"/>
    </source>
</evidence>
<comment type="subcellular location">
    <subcellularLocation>
        <location evidence="6">Nucleus</location>
    </subcellularLocation>
</comment>
<dbReference type="PANTHER" id="PTHR31669">
    <property type="entry name" value="PROTEIN FAR1-RELATED SEQUENCE 10-RELATED"/>
    <property type="match status" value="1"/>
</dbReference>
<evidence type="ECO:0000256" key="5">
    <source>
        <dbReference type="PROSITE-ProRule" id="PRU00325"/>
    </source>
</evidence>
<proteinExistence type="inferred from homology"/>
<dbReference type="EMBL" id="RXGB01001673">
    <property type="protein sequence ID" value="TMW97997.1"/>
    <property type="molecule type" value="Genomic_DNA"/>
</dbReference>
<dbReference type="InterPro" id="IPR006564">
    <property type="entry name" value="Znf_PMZ"/>
</dbReference>
<protein>
    <recommendedName>
        <fullName evidence="6">Protein FAR1-RELATED SEQUENCE</fullName>
    </recommendedName>
</protein>
<comment type="function">
    <text evidence="6">Putative transcription activator involved in regulating light control of development.</text>
</comment>
<dbReference type="AlphaFoldDB" id="A0A6N2BU21"/>
<dbReference type="Pfam" id="PF04434">
    <property type="entry name" value="SWIM"/>
    <property type="match status" value="1"/>
</dbReference>
<sequence length="72" mass="8105">MPSKNESGDGISIIYVLKDFDANQNCVVERDAPKSDTYCSCHSFEYKGYLCRHAIVVLHMSGVFNIPSNYIL</sequence>
<comment type="similarity">
    <text evidence="1 6">Belongs to the FHY3/FAR1 family.</text>
</comment>
<reference evidence="8" key="1">
    <citation type="submission" date="2019-05" db="EMBL/GenBank/DDBJ databases">
        <title>The de novo reference genome and transcriptome assemblies of the wild tomato species Solanum chilense.</title>
        <authorList>
            <person name="Stam R."/>
            <person name="Nosenko T."/>
            <person name="Hoerger A.C."/>
            <person name="Stephan W."/>
            <person name="Seidel M.A."/>
            <person name="Kuhn J.M.M."/>
            <person name="Haberer G."/>
            <person name="Tellier A."/>
        </authorList>
    </citation>
    <scope>NUCLEOTIDE SEQUENCE</scope>
    <source>
        <tissue evidence="8">Mature leaves</tissue>
    </source>
</reference>
<dbReference type="GO" id="GO:0008270">
    <property type="term" value="F:zinc ion binding"/>
    <property type="evidence" value="ECO:0007669"/>
    <property type="project" value="UniProtKB-UniRule"/>
</dbReference>
<comment type="caution">
    <text evidence="8">The sequence shown here is derived from an EMBL/GenBank/DDBJ whole genome shotgun (WGS) entry which is preliminary data.</text>
</comment>
<name>A0A6N2BU21_SOLCI</name>
<evidence type="ECO:0000259" key="7">
    <source>
        <dbReference type="PROSITE" id="PS50966"/>
    </source>
</evidence>